<evidence type="ECO:0000313" key="1">
    <source>
        <dbReference type="EMBL" id="MDP5273687.1"/>
    </source>
</evidence>
<dbReference type="EMBL" id="JAVAMP010000002">
    <property type="protein sequence ID" value="MDP5273687.1"/>
    <property type="molecule type" value="Genomic_DNA"/>
</dbReference>
<proteinExistence type="predicted"/>
<dbReference type="Pfam" id="PF13385">
    <property type="entry name" value="Laminin_G_3"/>
    <property type="match status" value="1"/>
</dbReference>
<evidence type="ECO:0000313" key="2">
    <source>
        <dbReference type="Proteomes" id="UP001231941"/>
    </source>
</evidence>
<dbReference type="InterPro" id="IPR013320">
    <property type="entry name" value="ConA-like_dom_sf"/>
</dbReference>
<reference evidence="1 2" key="1">
    <citation type="submission" date="2023-08" db="EMBL/GenBank/DDBJ databases">
        <authorList>
            <person name="Park J.-S."/>
        </authorList>
    </citation>
    <scope>NUCLEOTIDE SEQUENCE [LARGE SCALE GENOMIC DNA]</scope>
    <source>
        <strain evidence="1 2">2205SS18-9</strain>
    </source>
</reference>
<accession>A0ABT9IWJ3</accession>
<organism evidence="1 2">
    <name type="scientific">Chengkuizengella axinellae</name>
    <dbReference type="NCBI Taxonomy" id="3064388"/>
    <lineage>
        <taxon>Bacteria</taxon>
        <taxon>Bacillati</taxon>
        <taxon>Bacillota</taxon>
        <taxon>Bacilli</taxon>
        <taxon>Bacillales</taxon>
        <taxon>Paenibacillaceae</taxon>
        <taxon>Chengkuizengella</taxon>
    </lineage>
</organism>
<sequence>MSKAHKGSGLLIRDQMIPVQLRTFHLNCNLDANAMYAGSLADPDKALYSLRIGEGLLGGNAIAVDDSSTNDLNRYEKRNSNSVENATPPTLSPYPNEMVVHVLAGDWSGIYLYPMNTTFDIGEVFSVSAYVYIKRSIKAWFNLQMDSTEFNNKGQGTISVDAKIPGWYRISWENKSRIEQNTNCKFRIEGRYTGDSGEKLDWASDNEYWITAPQIERKPFSTSFVKGTRDAGVIQYSPKYFNVHEGTIALWVKRNSVAPYPCHYIYFGNSDGFTGANFELHLSLSGSENLIAYYVSQDSSQAVNGPAIPVGEYCFIAMTFKEGEFISIYYNGELQASQSLSHISSPVLTGSESLYIGSCAVNDFRVANALLSDIRIDPVAVSDDEIKAWYESQAPFYNPYDYRAYVY</sequence>
<protein>
    <submittedName>
        <fullName evidence="1">LamG domain-containing protein</fullName>
    </submittedName>
</protein>
<dbReference type="Proteomes" id="UP001231941">
    <property type="component" value="Unassembled WGS sequence"/>
</dbReference>
<comment type="caution">
    <text evidence="1">The sequence shown here is derived from an EMBL/GenBank/DDBJ whole genome shotgun (WGS) entry which is preliminary data.</text>
</comment>
<name>A0ABT9IWJ3_9BACL</name>
<gene>
    <name evidence="1" type="ORF">Q5Y73_06200</name>
</gene>
<dbReference type="RefSeq" id="WP_305990994.1">
    <property type="nucleotide sequence ID" value="NZ_JAVAMP010000002.1"/>
</dbReference>
<dbReference type="Gene3D" id="2.60.120.200">
    <property type="match status" value="1"/>
</dbReference>
<dbReference type="SUPFAM" id="SSF49899">
    <property type="entry name" value="Concanavalin A-like lectins/glucanases"/>
    <property type="match status" value="1"/>
</dbReference>
<keyword evidence="2" id="KW-1185">Reference proteome</keyword>